<dbReference type="AlphaFoldDB" id="A0A0N9V5G2"/>
<feature type="domain" description="DUF6894" evidence="1">
    <location>
        <begin position="4"/>
        <end position="71"/>
    </location>
</feature>
<dbReference type="EMBL" id="CP012700">
    <property type="protein sequence ID" value="ALH82975.1"/>
    <property type="molecule type" value="Genomic_DNA"/>
</dbReference>
<dbReference type="OrthoDB" id="7575967at2"/>
<proteinExistence type="predicted"/>
<evidence type="ECO:0000259" key="1">
    <source>
        <dbReference type="Pfam" id="PF21834"/>
    </source>
</evidence>
<dbReference type="InterPro" id="IPR054189">
    <property type="entry name" value="DUF6894"/>
</dbReference>
<dbReference type="RefSeq" id="WP_054589949.1">
    <property type="nucleotide sequence ID" value="NZ_CP012700.1"/>
</dbReference>
<evidence type="ECO:0000313" key="2">
    <source>
        <dbReference type="EMBL" id="ALH82975.1"/>
    </source>
</evidence>
<dbReference type="PATRIC" id="fig|33050.5.peg.4605"/>
<name>A0A0N9V5G2_SPHMC</name>
<evidence type="ECO:0000313" key="3">
    <source>
        <dbReference type="Proteomes" id="UP000058074"/>
    </source>
</evidence>
<dbReference type="KEGG" id="smag:AN936_22250"/>
<organism evidence="2 3">
    <name type="scientific">Sphingopyxis macrogoltabida</name>
    <name type="common">Sphingomonas macrogoltabidus</name>
    <dbReference type="NCBI Taxonomy" id="33050"/>
    <lineage>
        <taxon>Bacteria</taxon>
        <taxon>Pseudomonadati</taxon>
        <taxon>Pseudomonadota</taxon>
        <taxon>Alphaproteobacteria</taxon>
        <taxon>Sphingomonadales</taxon>
        <taxon>Sphingomonadaceae</taxon>
        <taxon>Sphingopyxis</taxon>
    </lineage>
</organism>
<sequence>MPQYFFNTSNGSPHIDDAGMELPDISAARREAIRYGGSLLSDDPEMVMQDNGLRIDVVDEAGSRCFAVRVTIED</sequence>
<protein>
    <recommendedName>
        <fullName evidence="1">DUF6894 domain-containing protein</fullName>
    </recommendedName>
</protein>
<accession>A0A0N9V5G2</accession>
<dbReference type="Proteomes" id="UP000058074">
    <property type="component" value="Chromosome"/>
</dbReference>
<gene>
    <name evidence="2" type="ORF">AN936_22250</name>
</gene>
<reference evidence="2 3" key="1">
    <citation type="journal article" date="2015" name="Genome Announc.">
        <title>Complete Genome Sequence of Polypropylene Glycol- and Polyethylene Glycol-Degrading Sphingopyxis macrogoltabida Strain EY-1.</title>
        <authorList>
            <person name="Ohtsubo Y."/>
            <person name="Nagata Y."/>
            <person name="Numata M."/>
            <person name="Tsuchikane K."/>
            <person name="Hosoyama A."/>
            <person name="Yamazoe A."/>
            <person name="Tsuda M."/>
            <person name="Fujita N."/>
            <person name="Kawai F."/>
        </authorList>
    </citation>
    <scope>NUCLEOTIDE SEQUENCE [LARGE SCALE GENOMIC DNA]</scope>
    <source>
        <strain evidence="2 3">EY-1</strain>
    </source>
</reference>
<dbReference type="Pfam" id="PF21834">
    <property type="entry name" value="DUF6894"/>
    <property type="match status" value="1"/>
</dbReference>